<proteinExistence type="predicted"/>
<keyword evidence="3" id="KW-1185">Reference proteome</keyword>
<dbReference type="Proteomes" id="UP001178508">
    <property type="component" value="Chromosome 8"/>
</dbReference>
<dbReference type="AlphaFoldDB" id="A0AAV1FM68"/>
<gene>
    <name evidence="2" type="ORF">XNOV1_A040751</name>
</gene>
<organism evidence="2 3">
    <name type="scientific">Xyrichtys novacula</name>
    <name type="common">Pearly razorfish</name>
    <name type="synonym">Hemipteronotus novacula</name>
    <dbReference type="NCBI Taxonomy" id="13765"/>
    <lineage>
        <taxon>Eukaryota</taxon>
        <taxon>Metazoa</taxon>
        <taxon>Chordata</taxon>
        <taxon>Craniata</taxon>
        <taxon>Vertebrata</taxon>
        <taxon>Euteleostomi</taxon>
        <taxon>Actinopterygii</taxon>
        <taxon>Neopterygii</taxon>
        <taxon>Teleostei</taxon>
        <taxon>Neoteleostei</taxon>
        <taxon>Acanthomorphata</taxon>
        <taxon>Eupercaria</taxon>
        <taxon>Labriformes</taxon>
        <taxon>Labridae</taxon>
        <taxon>Xyrichtys</taxon>
    </lineage>
</organism>
<protein>
    <submittedName>
        <fullName evidence="2">Uncharacterized protein</fullName>
    </submittedName>
</protein>
<feature type="region of interest" description="Disordered" evidence="1">
    <location>
        <begin position="46"/>
        <end position="74"/>
    </location>
</feature>
<evidence type="ECO:0000313" key="2">
    <source>
        <dbReference type="EMBL" id="CAJ1062307.1"/>
    </source>
</evidence>
<evidence type="ECO:0000256" key="1">
    <source>
        <dbReference type="SAM" id="MobiDB-lite"/>
    </source>
</evidence>
<sequence length="113" mass="12596">MTAPVPFASVNDAISTIVNFYEQEVQDGKIKDGELKEKIEELKKNPKFQEKMKRGGPPRGPLRGMIAGQRGQGMLDGGDGKFNIKKYSFLVAMMVRCHFKGQDDGDDDDEDTN</sequence>
<evidence type="ECO:0000313" key="3">
    <source>
        <dbReference type="Proteomes" id="UP001178508"/>
    </source>
</evidence>
<name>A0AAV1FM68_XYRNO</name>
<dbReference type="EMBL" id="OY660871">
    <property type="protein sequence ID" value="CAJ1062307.1"/>
    <property type="molecule type" value="Genomic_DNA"/>
</dbReference>
<accession>A0AAV1FM68</accession>
<reference evidence="2" key="1">
    <citation type="submission" date="2023-08" db="EMBL/GenBank/DDBJ databases">
        <authorList>
            <person name="Alioto T."/>
            <person name="Alioto T."/>
            <person name="Gomez Garrido J."/>
        </authorList>
    </citation>
    <scope>NUCLEOTIDE SEQUENCE</scope>
</reference>